<evidence type="ECO:0000313" key="2">
    <source>
        <dbReference type="EMBL" id="MQT15153.1"/>
    </source>
</evidence>
<dbReference type="PANTHER" id="PTHR43383:SF2">
    <property type="entry name" value="AMIDOHYDROLASE 2 FAMILY PROTEIN"/>
    <property type="match status" value="1"/>
</dbReference>
<dbReference type="RefSeq" id="WP_153489653.1">
    <property type="nucleotide sequence ID" value="NZ_VWNA01000003.1"/>
</dbReference>
<dbReference type="SUPFAM" id="SSF51556">
    <property type="entry name" value="Metallo-dependent hydrolases"/>
    <property type="match status" value="1"/>
</dbReference>
<dbReference type="InterPro" id="IPR032466">
    <property type="entry name" value="Metal_Hydrolase"/>
</dbReference>
<name>A0A6A7Y7C6_9HYPH</name>
<proteinExistence type="predicted"/>
<gene>
    <name evidence="2" type="ORF">F0357_21330</name>
</gene>
<reference evidence="2 3" key="1">
    <citation type="submission" date="2019-09" db="EMBL/GenBank/DDBJ databases">
        <title>Segnochrobactrum spirostomi gen. nov., sp. nov., isolated from the ciliate Spirostomum cf. yagiui and description of a novel family, Segnochrobactraceae fam. nov. within the order Rhizobiales of the class Alphaproteobacteria.</title>
        <authorList>
            <person name="Akter S."/>
            <person name="Shazib S.U.A."/>
            <person name="Shin M.K."/>
        </authorList>
    </citation>
    <scope>NUCLEOTIDE SEQUENCE [LARGE SCALE GENOMIC DNA]</scope>
    <source>
        <strain evidence="2 3">Sp-1</strain>
    </source>
</reference>
<dbReference type="Proteomes" id="UP000332515">
    <property type="component" value="Unassembled WGS sequence"/>
</dbReference>
<accession>A0A6A7Y7C6</accession>
<evidence type="ECO:0000313" key="3">
    <source>
        <dbReference type="Proteomes" id="UP000332515"/>
    </source>
</evidence>
<evidence type="ECO:0000259" key="1">
    <source>
        <dbReference type="Pfam" id="PF04909"/>
    </source>
</evidence>
<dbReference type="EMBL" id="VWNA01000003">
    <property type="protein sequence ID" value="MQT15153.1"/>
    <property type="molecule type" value="Genomic_DNA"/>
</dbReference>
<keyword evidence="2" id="KW-0378">Hydrolase</keyword>
<comment type="caution">
    <text evidence="2">The sequence shown here is derived from an EMBL/GenBank/DDBJ whole genome shotgun (WGS) entry which is preliminary data.</text>
</comment>
<protein>
    <submittedName>
        <fullName evidence="2">Amidohydrolase family protein</fullName>
    </submittedName>
</protein>
<organism evidence="2 3">
    <name type="scientific">Segnochrobactrum spirostomi</name>
    <dbReference type="NCBI Taxonomy" id="2608987"/>
    <lineage>
        <taxon>Bacteria</taxon>
        <taxon>Pseudomonadati</taxon>
        <taxon>Pseudomonadota</taxon>
        <taxon>Alphaproteobacteria</taxon>
        <taxon>Hyphomicrobiales</taxon>
        <taxon>Segnochrobactraceae</taxon>
        <taxon>Segnochrobactrum</taxon>
    </lineage>
</organism>
<feature type="domain" description="Amidohydrolase-related" evidence="1">
    <location>
        <begin position="202"/>
        <end position="377"/>
    </location>
</feature>
<dbReference type="AlphaFoldDB" id="A0A6A7Y7C6"/>
<keyword evidence="3" id="KW-1185">Reference proteome</keyword>
<sequence>MQSFIDSLPLIDHHCHGVVARPLERPAFEALMSEGHKPVAGCTQFDKPLGLVLLRWCAPQLGLEPHAEPEAYLAARLALSPEEVTRRLAGATGVSRLLIDTGHRSDAILDPAAMENVTGIPAAEVVRIEAVMEEVARTGPADGAGLRKAFDDRIEERARGAVGLKSIVAYRTSFDIVQCPPTLAEVDAAGSRWLAALAAGRSRRLEDAILIRYALFRAGELCRTHRYPLQLHVGFGDADIRMPKCDPTVFTPFIAAMEEWDVPITLLHCYPFIREAAFLAEVFSNVYLDIGVIQNFTGPSAGRILAEAMELTPFYKQLYSSDAFGLAELHFLGARLFRNALAKVLDGWIAAGDATPAKAEAIARAIASENARRIYPIG</sequence>
<dbReference type="GO" id="GO:0016787">
    <property type="term" value="F:hydrolase activity"/>
    <property type="evidence" value="ECO:0007669"/>
    <property type="project" value="UniProtKB-KW"/>
</dbReference>
<dbReference type="PANTHER" id="PTHR43383">
    <property type="entry name" value="NODULIN 6"/>
    <property type="match status" value="1"/>
</dbReference>
<dbReference type="Pfam" id="PF04909">
    <property type="entry name" value="Amidohydro_2"/>
    <property type="match status" value="1"/>
</dbReference>
<dbReference type="InterPro" id="IPR006680">
    <property type="entry name" value="Amidohydro-rel"/>
</dbReference>
<dbReference type="Gene3D" id="3.20.20.140">
    <property type="entry name" value="Metal-dependent hydrolases"/>
    <property type="match status" value="1"/>
</dbReference>